<organism evidence="2 3">
    <name type="scientific">Seohaeicola saemankumensis</name>
    <dbReference type="NCBI Taxonomy" id="481181"/>
    <lineage>
        <taxon>Bacteria</taxon>
        <taxon>Pseudomonadati</taxon>
        <taxon>Pseudomonadota</taxon>
        <taxon>Alphaproteobacteria</taxon>
        <taxon>Rhodobacterales</taxon>
        <taxon>Roseobacteraceae</taxon>
        <taxon>Seohaeicola</taxon>
    </lineage>
</organism>
<evidence type="ECO:0000256" key="1">
    <source>
        <dbReference type="SAM" id="MobiDB-lite"/>
    </source>
</evidence>
<dbReference type="Pfam" id="PF05045">
    <property type="entry name" value="RgpF"/>
    <property type="match status" value="1"/>
</dbReference>
<evidence type="ECO:0000313" key="3">
    <source>
        <dbReference type="Proteomes" id="UP001597151"/>
    </source>
</evidence>
<evidence type="ECO:0000313" key="2">
    <source>
        <dbReference type="EMBL" id="MFD1193907.1"/>
    </source>
</evidence>
<sequence>MTPIRMWKLKRELRRLVPKTFETLAEPFRFLTFVPLYDLRKSRLMRISQGALMQSDEVAIYLIYAPQGVQASHHHMLSEMLRAGISPIVVSNLPLSDADRDSLRQQTFRVIERPNVGYDFGGYRDGILSIVDLLPRLDRLWILNDSAWLVDQSPSWFNAARALGKDFVGSVSKFGIRKVDVEDHGRITWEIDHGHRKYHLASNTWSLGPAILRDPGFMTFWKRLQIRDSKYYTVRRGEIGFSRWVIDRGFSHGTTLSVETLDVDLARLDDDELDAVTKNLLVLEERLEPTRGRVLQIDRHSEAGRRARISLCLATTARHGSIVALPFYNLTHEQLHFFKKSVLNASESTARTALGILQLLPGQTGEMIRHEALAMATRIHGPIPEAGPGTGHRAMQHEGDRQ</sequence>
<comment type="caution">
    <text evidence="2">The sequence shown here is derived from an EMBL/GenBank/DDBJ whole genome shotgun (WGS) entry which is preliminary data.</text>
</comment>
<reference evidence="3" key="1">
    <citation type="journal article" date="2019" name="Int. J. Syst. Evol. Microbiol.">
        <title>The Global Catalogue of Microorganisms (GCM) 10K type strain sequencing project: providing services to taxonomists for standard genome sequencing and annotation.</title>
        <authorList>
            <consortium name="The Broad Institute Genomics Platform"/>
            <consortium name="The Broad Institute Genome Sequencing Center for Infectious Disease"/>
            <person name="Wu L."/>
            <person name="Ma J."/>
        </authorList>
    </citation>
    <scope>NUCLEOTIDE SEQUENCE [LARGE SCALE GENOMIC DNA]</scope>
    <source>
        <strain evidence="3">CCUG 55328</strain>
    </source>
</reference>
<proteinExistence type="predicted"/>
<accession>A0ABW3TBI4</accession>
<dbReference type="InterPro" id="IPR007739">
    <property type="entry name" value="RgpF"/>
</dbReference>
<gene>
    <name evidence="2" type="ORF">ACFQ3C_04420</name>
</gene>
<protein>
    <submittedName>
        <fullName evidence="2">Rhamnan synthesis F family protein</fullName>
    </submittedName>
</protein>
<name>A0ABW3TBI4_9RHOB</name>
<dbReference type="EMBL" id="JBHTKR010000002">
    <property type="protein sequence ID" value="MFD1193907.1"/>
    <property type="molecule type" value="Genomic_DNA"/>
</dbReference>
<dbReference type="Proteomes" id="UP001597151">
    <property type="component" value="Unassembled WGS sequence"/>
</dbReference>
<keyword evidence="3" id="KW-1185">Reference proteome</keyword>
<feature type="region of interest" description="Disordered" evidence="1">
    <location>
        <begin position="381"/>
        <end position="402"/>
    </location>
</feature>
<dbReference type="RefSeq" id="WP_380789250.1">
    <property type="nucleotide sequence ID" value="NZ_JBHTKR010000002.1"/>
</dbReference>